<dbReference type="Gene3D" id="3.10.20.320">
    <property type="entry name" value="Putative peptidoglycan bound protein (lpxtg motif)"/>
    <property type="match status" value="1"/>
</dbReference>
<dbReference type="GO" id="GO:0033925">
    <property type="term" value="F:mannosyl-glycoprotein endo-beta-N-acetylglucosaminidase activity"/>
    <property type="evidence" value="ECO:0007669"/>
    <property type="project" value="UniProtKB-EC"/>
</dbReference>
<gene>
    <name evidence="10" type="ORF">HCA69_11360</name>
</gene>
<feature type="domain" description="MucBP" evidence="8">
    <location>
        <begin position="468"/>
        <end position="529"/>
    </location>
</feature>
<evidence type="ECO:0000256" key="1">
    <source>
        <dbReference type="ARBA" id="ARBA00009336"/>
    </source>
</evidence>
<dbReference type="InterPro" id="IPR057016">
    <property type="entry name" value="EndoS_F2-like_TIM-barrel"/>
</dbReference>
<comment type="similarity">
    <text evidence="1">Belongs to the glycosyl hydrolase 18 family.</text>
</comment>
<keyword evidence="3" id="KW-0732">Signal</keyword>
<dbReference type="Gene3D" id="3.20.20.80">
    <property type="entry name" value="Glycosidases"/>
    <property type="match status" value="1"/>
</dbReference>
<dbReference type="SUPFAM" id="SSF51445">
    <property type="entry name" value="(Trans)glycosidases"/>
    <property type="match status" value="1"/>
</dbReference>
<comment type="catalytic activity">
    <reaction evidence="7">
        <text>an N(4)-(oligosaccharide-(1-&gt;3)-[oligosaccharide-(1-&gt;6)]-beta-D-Man-(1-&gt;4)-beta-D-GlcNAc-(1-&gt;4)-alpha-D-GlcNAc)-L-asparaginyl-[protein] + H2O = an oligosaccharide-(1-&gt;3)-[oligosaccharide-(1-&gt;6)]-beta-D-Man-(1-&gt;4)-D-GlcNAc + N(4)-(N-acetyl-beta-D-glucosaminyl)-L-asparaginyl-[protein]</text>
        <dbReference type="Rhea" id="RHEA:73067"/>
        <dbReference type="Rhea" id="RHEA-COMP:12603"/>
        <dbReference type="Rhea" id="RHEA-COMP:18176"/>
        <dbReference type="ChEBI" id="CHEBI:15377"/>
        <dbReference type="ChEBI" id="CHEBI:132248"/>
        <dbReference type="ChEBI" id="CHEBI:192714"/>
        <dbReference type="ChEBI" id="CHEBI:192715"/>
        <dbReference type="EC" id="3.2.1.96"/>
    </reaction>
</comment>
<evidence type="ECO:0000256" key="4">
    <source>
        <dbReference type="ARBA" id="ARBA00022737"/>
    </source>
</evidence>
<sequence length="596" mass="66162">MERGFFMSKKGLIFSIVFVLCISLIPMFSVPSRSVQAEEQVTNKNFMIYYRAWRDVEMKGVNTSLPDENWISMSDIPYGINIVNVFSYVPPGQEELAKPFFDKLKAEYEPELHARGVKLIRGFDYSKLLAIPYAGAFPTEQEFDSYAKALLDELMVPWGLDGLDIDMETYPTADEVKISDGVVRALSKYIGPKANNGTLFLYDTNAQNMNPFKNVSDSFDLLAYQQYGSGPSRTEMAANAYAPYLPKSQFLPGLTFPEEQDRNRWYDTRLPYEDSNIYQVAKHVRENNLSGMFLYAFDRDGKTYNEPDINSVSPSNLLWTKTAILEVNGYSVDTAKALANHHLQRIKYSRNLTSEKVAEVESAINKATNLYEANVAILGANFETALSPSYDPILEQKLTSIYLTSAFSAIDEADAILSKVKTNVADIEALKNAKEALETLIGGKKYSESEVNEAVEQLLNSIAAIPKPVTVSYQDVNGQKLAEDLQLTGKFGSSYEVPQKDIPNYTLQETKGLSSGMFTEQEQGVIYVYAKSEPEPVPAVADKPIVKEVKAAPVVTNTGGTAKLPQTGDRASSEWPAVVGALAIFASIVVLRRKGI</sequence>
<dbReference type="InterPro" id="IPR017853">
    <property type="entry name" value="GH"/>
</dbReference>
<keyword evidence="5" id="KW-0378">Hydrolase</keyword>
<accession>A0A7X1CQF3</accession>
<evidence type="ECO:0000256" key="2">
    <source>
        <dbReference type="ARBA" id="ARBA00012566"/>
    </source>
</evidence>
<dbReference type="EC" id="3.2.1.96" evidence="2"/>
<comment type="caution">
    <text evidence="10">The sequence shown here is derived from an EMBL/GenBank/DDBJ whole genome shotgun (WGS) entry which is preliminary data.</text>
</comment>
<feature type="domain" description="Endo-beta-N-acetylglucosaminidase EndoS/F2-like TIM-barrel" evidence="9">
    <location>
        <begin position="49"/>
        <end position="293"/>
    </location>
</feature>
<dbReference type="Proteomes" id="UP000535908">
    <property type="component" value="Unassembled WGS sequence"/>
</dbReference>
<dbReference type="RefSeq" id="WP_185526433.1">
    <property type="nucleotide sequence ID" value="NZ_JAARWN010000012.1"/>
</dbReference>
<keyword evidence="4" id="KW-0677">Repeat</keyword>
<dbReference type="Pfam" id="PF06458">
    <property type="entry name" value="MucBP"/>
    <property type="match status" value="1"/>
</dbReference>
<evidence type="ECO:0000313" key="10">
    <source>
        <dbReference type="EMBL" id="MBC1936969.1"/>
    </source>
</evidence>
<dbReference type="NCBIfam" id="TIGR01167">
    <property type="entry name" value="LPXTG_anchor"/>
    <property type="match status" value="1"/>
</dbReference>
<evidence type="ECO:0000259" key="9">
    <source>
        <dbReference type="Pfam" id="PF23916"/>
    </source>
</evidence>
<dbReference type="AlphaFoldDB" id="A0A7X1CQF3"/>
<evidence type="ECO:0000256" key="6">
    <source>
        <dbReference type="ARBA" id="ARBA00023295"/>
    </source>
</evidence>
<protein>
    <recommendedName>
        <fullName evidence="2">mannosyl-glycoprotein endo-beta-N-acetylglucosaminidase</fullName>
        <ecNumber evidence="2">3.2.1.96</ecNumber>
    </recommendedName>
</protein>
<organism evidence="10 11">
    <name type="scientific">Listeria grandensis</name>
    <dbReference type="NCBI Taxonomy" id="1494963"/>
    <lineage>
        <taxon>Bacteria</taxon>
        <taxon>Bacillati</taxon>
        <taxon>Bacillota</taxon>
        <taxon>Bacilli</taxon>
        <taxon>Bacillales</taxon>
        <taxon>Listeriaceae</taxon>
        <taxon>Listeria</taxon>
    </lineage>
</organism>
<dbReference type="InterPro" id="IPR009459">
    <property type="entry name" value="MucBP_dom"/>
</dbReference>
<dbReference type="EMBL" id="JAARWN010000012">
    <property type="protein sequence ID" value="MBC1936969.1"/>
    <property type="molecule type" value="Genomic_DNA"/>
</dbReference>
<dbReference type="Pfam" id="PF23916">
    <property type="entry name" value="TIM-barrel_EndoS"/>
    <property type="match status" value="1"/>
</dbReference>
<evidence type="ECO:0000256" key="7">
    <source>
        <dbReference type="ARBA" id="ARBA00034414"/>
    </source>
</evidence>
<proteinExistence type="inferred from homology"/>
<reference evidence="10 11" key="1">
    <citation type="submission" date="2020-03" db="EMBL/GenBank/DDBJ databases">
        <title>Soil Listeria distribution.</title>
        <authorList>
            <person name="Liao J."/>
            <person name="Wiedmann M."/>
        </authorList>
    </citation>
    <scope>NUCLEOTIDE SEQUENCE [LARGE SCALE GENOMIC DNA]</scope>
    <source>
        <strain evidence="10 11">FSL L7-0741</strain>
    </source>
</reference>
<name>A0A7X1CQF3_9LIST</name>
<evidence type="ECO:0000259" key="8">
    <source>
        <dbReference type="Pfam" id="PF06458"/>
    </source>
</evidence>
<evidence type="ECO:0000256" key="3">
    <source>
        <dbReference type="ARBA" id="ARBA00022729"/>
    </source>
</evidence>
<keyword evidence="6" id="KW-0326">Glycosidase</keyword>
<evidence type="ECO:0000313" key="11">
    <source>
        <dbReference type="Proteomes" id="UP000535908"/>
    </source>
</evidence>
<evidence type="ECO:0000256" key="5">
    <source>
        <dbReference type="ARBA" id="ARBA00022801"/>
    </source>
</evidence>